<dbReference type="InterPro" id="IPR032466">
    <property type="entry name" value="Metal_Hydrolase"/>
</dbReference>
<dbReference type="PANTHER" id="PTHR11113">
    <property type="entry name" value="N-ACETYLGLUCOSAMINE-6-PHOSPHATE DEACETYLASE"/>
    <property type="match status" value="1"/>
</dbReference>
<dbReference type="GO" id="GO:0008448">
    <property type="term" value="F:N-acetylglucosamine-6-phosphate deacetylase activity"/>
    <property type="evidence" value="ECO:0007669"/>
    <property type="project" value="TreeGrafter"/>
</dbReference>
<evidence type="ECO:0000259" key="2">
    <source>
        <dbReference type="Pfam" id="PF01979"/>
    </source>
</evidence>
<sequence>MHASVWANQLPTATINGTKDERHAIYALTNAHIFVDSNTELDNATILIQDHKILNVGKSISIPANAVVLDLYGANIYPGFILLDSNYGLSKVGKRAPFSFFAKEILASTTEGAVNTNEAIKASYRAINDFHHDKDQAKQLRKNGFGTVLSSKHDGIMRGTSVLVSLDDKADQQSIIKQEQAFWLSFDKGSSKQLYPISLMGASALLRQTWLDANWYGKGKANFTDLDLQAINANKSKLHIFAVNSWQQVLLADKIAKEANKNIILRTAGDTYKHIDAIKKLNQSLIVPVSFPKALEVSDELDAQNVSLEKMMQWEAAPYNLYYLHKNNIEFSIAPNIKDQKTFLQNLRKAITKGLPKSAALTALTATPAKMLNNPKLGHLNRGAIANLIIAEGDLFSKDGRIAENWVAGERFIINRLAKIKSGVYQLNVKGVTHELEIVAKGGKLTLKSTNKDSKVKYTATTDNDFITIEIKDETVKDEENSSKLMGLLTHNSMQNIQGQLPLWSANRVADIKKDDKKDKKTKDKVPNIPQPFSAYGLHKPATADSYLLTNATIWTNEVDGILTASDVFIKNGKIIKIGQNLSVKADRTIDATDMHLTAGIIDEHSHIALLSVNDIAVNSAMVRMQDALDSDNINIYRNLAGGVTAAQLLHGSANPIGGQSALIKMRWGATGDELLIKAADKFIKFALGENVKRSVAQESIRYPLTRMGVEQVYRDAFANARVYEKQWQTYNKLSKRAKKQTTAPRRDLMMDATLEVINKNRFVTAHSYVQSEINMLMQVADDFNFNINTFTHILEGYKVADKMLAHGAGASSFSDWWAYKWEVNYAIPYNAAIMAKVGITTAINSDSPEMARRLNQEAAKSIKYGNLTEQQALKLVTLNPAKLLHLDDRMGSIKVGKDADIVLWSNNPLSIYAKANKTFVDGKLLYDRDKQVAIEAQIAKERERLIKKINASDEPKKPAMMPPKKHMQCDSITGYEYLSGAGQ</sequence>
<dbReference type="EMBL" id="UOEW01000147">
    <property type="protein sequence ID" value="VAW36649.1"/>
    <property type="molecule type" value="Genomic_DNA"/>
</dbReference>
<dbReference type="InterPro" id="IPR011059">
    <property type="entry name" value="Metal-dep_hydrolase_composite"/>
</dbReference>
<name>A0A3B0VIM1_9ZZZZ</name>
<dbReference type="Pfam" id="PF01979">
    <property type="entry name" value="Amidohydro_1"/>
    <property type="match status" value="1"/>
</dbReference>
<dbReference type="Gene3D" id="3.20.20.140">
    <property type="entry name" value="Metal-dependent hydrolases"/>
    <property type="match status" value="2"/>
</dbReference>
<evidence type="ECO:0000256" key="1">
    <source>
        <dbReference type="ARBA" id="ARBA00022801"/>
    </source>
</evidence>
<dbReference type="SUPFAM" id="SSF51338">
    <property type="entry name" value="Composite domain of metallo-dependent hydrolases"/>
    <property type="match status" value="2"/>
</dbReference>
<dbReference type="InterPro" id="IPR006680">
    <property type="entry name" value="Amidohydro-rel"/>
</dbReference>
<dbReference type="Gene3D" id="2.30.40.10">
    <property type="entry name" value="Urease, subunit C, domain 1"/>
    <property type="match status" value="1"/>
</dbReference>
<accession>A0A3B0VIM1</accession>
<feature type="domain" description="Amidohydrolase-related" evidence="2">
    <location>
        <begin position="597"/>
        <end position="924"/>
    </location>
</feature>
<dbReference type="AlphaFoldDB" id="A0A3B0VIM1"/>
<organism evidence="3">
    <name type="scientific">hydrothermal vent metagenome</name>
    <dbReference type="NCBI Taxonomy" id="652676"/>
    <lineage>
        <taxon>unclassified sequences</taxon>
        <taxon>metagenomes</taxon>
        <taxon>ecological metagenomes</taxon>
    </lineage>
</organism>
<protein>
    <submittedName>
        <fullName evidence="3">Secreted enzyme, contains two amidohydrolase related domains</fullName>
    </submittedName>
</protein>
<gene>
    <name evidence="3" type="ORF">MNBD_GAMMA01-535</name>
</gene>
<evidence type="ECO:0000313" key="3">
    <source>
        <dbReference type="EMBL" id="VAW36649.1"/>
    </source>
</evidence>
<keyword evidence="1 3" id="KW-0378">Hydrolase</keyword>
<dbReference type="SUPFAM" id="SSF51556">
    <property type="entry name" value="Metallo-dependent hydrolases"/>
    <property type="match status" value="1"/>
</dbReference>
<dbReference type="GO" id="GO:0006046">
    <property type="term" value="P:N-acetylglucosamine catabolic process"/>
    <property type="evidence" value="ECO:0007669"/>
    <property type="project" value="TreeGrafter"/>
</dbReference>
<reference evidence="3" key="1">
    <citation type="submission" date="2018-06" db="EMBL/GenBank/DDBJ databases">
        <authorList>
            <person name="Zhirakovskaya E."/>
        </authorList>
    </citation>
    <scope>NUCLEOTIDE SEQUENCE</scope>
</reference>
<proteinExistence type="predicted"/>
<dbReference type="PANTHER" id="PTHR11113:SF14">
    <property type="entry name" value="N-ACETYLGLUCOSAMINE-6-PHOSPHATE DEACETYLASE"/>
    <property type="match status" value="1"/>
</dbReference>